<dbReference type="PATRIC" id="fig|1359155.3.peg.1237"/>
<protein>
    <submittedName>
        <fullName evidence="1">Uncharacterized protein</fullName>
    </submittedName>
</protein>
<gene>
    <name evidence="1" type="ORF">APHWI1_1221</name>
</gene>
<comment type="caution">
    <text evidence="1">The sequence shown here is derived from an EMBL/GenBank/DDBJ whole genome shotgun (WGS) entry which is preliminary data.</text>
</comment>
<evidence type="ECO:0000313" key="1">
    <source>
        <dbReference type="EMBL" id="KJV85029.1"/>
    </source>
</evidence>
<sequence>MFASLRNIPCLQLMVEVTFYDIHCDHRSHKCIITYLTDYSIGRSRT</sequence>
<dbReference type="EMBL" id="LAOF01000001">
    <property type="protein sequence ID" value="KJV85029.1"/>
    <property type="molecule type" value="Genomic_DNA"/>
</dbReference>
<name>A0A0F3Q0Q1_ANAPH</name>
<proteinExistence type="predicted"/>
<dbReference type="Proteomes" id="UP000033622">
    <property type="component" value="Unassembled WGS sequence"/>
</dbReference>
<organism evidence="1 2">
    <name type="scientific">Anaplasma phagocytophilum str. ApWI1</name>
    <dbReference type="NCBI Taxonomy" id="1359155"/>
    <lineage>
        <taxon>Bacteria</taxon>
        <taxon>Pseudomonadati</taxon>
        <taxon>Pseudomonadota</taxon>
        <taxon>Alphaproteobacteria</taxon>
        <taxon>Rickettsiales</taxon>
        <taxon>Anaplasmataceae</taxon>
        <taxon>Anaplasma</taxon>
        <taxon>phagocytophilum group</taxon>
    </lineage>
</organism>
<reference evidence="1 2" key="1">
    <citation type="submission" date="2015-01" db="EMBL/GenBank/DDBJ databases">
        <title>Genome Sequencing of Rickettsiales.</title>
        <authorList>
            <person name="Daugherty S.C."/>
            <person name="Su Q."/>
            <person name="Abolude K."/>
            <person name="Beier-Sexton M."/>
            <person name="Carlyon J.A."/>
            <person name="Carter R."/>
            <person name="Day N.P."/>
            <person name="Dumler S.J."/>
            <person name="Dyachenko V."/>
            <person name="Godinez A."/>
            <person name="Kurtti T.J."/>
            <person name="Lichay M."/>
            <person name="Mullins K.E."/>
            <person name="Ott S."/>
            <person name="Pappas-Brown V."/>
            <person name="Paris D.H."/>
            <person name="Patel P."/>
            <person name="Richards A.L."/>
            <person name="Sadzewicz L."/>
            <person name="Sears K."/>
            <person name="Seidman D."/>
            <person name="Sengamalay N."/>
            <person name="Stenos J."/>
            <person name="Tallon L.J."/>
            <person name="Vincent G."/>
            <person name="Fraser C.M."/>
            <person name="Munderloh U."/>
            <person name="Dunning-Hotopp J.C."/>
        </authorList>
    </citation>
    <scope>NUCLEOTIDE SEQUENCE [LARGE SCALE GENOMIC DNA]</scope>
    <source>
        <strain evidence="1 2">ApWI1</strain>
    </source>
</reference>
<accession>A0A0F3Q0Q1</accession>
<dbReference type="AlphaFoldDB" id="A0A0F3Q0Q1"/>
<evidence type="ECO:0000313" key="2">
    <source>
        <dbReference type="Proteomes" id="UP000033622"/>
    </source>
</evidence>